<name>A0A212C235_CEREH</name>
<proteinExistence type="predicted"/>
<evidence type="ECO:0000313" key="1">
    <source>
        <dbReference type="EMBL" id="OWJ99923.1"/>
    </source>
</evidence>
<dbReference type="EMBL" id="MKHE01000033">
    <property type="protein sequence ID" value="OWJ99923.1"/>
    <property type="molecule type" value="Genomic_DNA"/>
</dbReference>
<reference evidence="1 2" key="1">
    <citation type="journal article" date="2018" name="Mol. Genet. Genomics">
        <title>The red deer Cervus elaphus genome CerEla1.0: sequencing, annotating, genes, and chromosomes.</title>
        <authorList>
            <person name="Bana N.A."/>
            <person name="Nyiri A."/>
            <person name="Nagy J."/>
            <person name="Frank K."/>
            <person name="Nagy T."/>
            <person name="Steger V."/>
            <person name="Schiller M."/>
            <person name="Lakatos P."/>
            <person name="Sugar L."/>
            <person name="Horn P."/>
            <person name="Barta E."/>
            <person name="Orosz L."/>
        </authorList>
    </citation>
    <scope>NUCLEOTIDE SEQUENCE [LARGE SCALE GENOMIC DNA]</scope>
    <source>
        <strain evidence="1">Hungarian</strain>
    </source>
</reference>
<evidence type="ECO:0000313" key="2">
    <source>
        <dbReference type="Proteomes" id="UP000242450"/>
    </source>
</evidence>
<accession>A0A212C235</accession>
<keyword evidence="2" id="KW-1185">Reference proteome</keyword>
<organism evidence="1 2">
    <name type="scientific">Cervus elaphus hippelaphus</name>
    <name type="common">European red deer</name>
    <dbReference type="NCBI Taxonomy" id="46360"/>
    <lineage>
        <taxon>Eukaryota</taxon>
        <taxon>Metazoa</taxon>
        <taxon>Chordata</taxon>
        <taxon>Craniata</taxon>
        <taxon>Vertebrata</taxon>
        <taxon>Euteleostomi</taxon>
        <taxon>Mammalia</taxon>
        <taxon>Eutheria</taxon>
        <taxon>Laurasiatheria</taxon>
        <taxon>Artiodactyla</taxon>
        <taxon>Ruminantia</taxon>
        <taxon>Pecora</taxon>
        <taxon>Cervidae</taxon>
        <taxon>Cervinae</taxon>
        <taxon>Cervus</taxon>
    </lineage>
</organism>
<sequence length="113" mass="12824">MVLLGNEVLQVNPVRMEPKEIQDHVGNVEKLVLQVSQDLRVKMAKMVLLENLVQMDFLELQEKGVCLDSEDQLEQMAFQEKRVLLGIVVAQVPRGPEELLENLAEMASLEVQD</sequence>
<protein>
    <submittedName>
        <fullName evidence="1">Uncharacterized protein</fullName>
    </submittedName>
</protein>
<gene>
    <name evidence="1" type="ORF">Celaphus_00015631</name>
</gene>
<comment type="caution">
    <text evidence="1">The sequence shown here is derived from an EMBL/GenBank/DDBJ whole genome shotgun (WGS) entry which is preliminary data.</text>
</comment>
<dbReference type="Proteomes" id="UP000242450">
    <property type="component" value="Chromosome 33"/>
</dbReference>
<dbReference type="AlphaFoldDB" id="A0A212C235"/>